<comment type="caution">
    <text evidence="2">The sequence shown here is derived from an EMBL/GenBank/DDBJ whole genome shotgun (WGS) entry which is preliminary data.</text>
</comment>
<feature type="region of interest" description="Disordered" evidence="1">
    <location>
        <begin position="1"/>
        <end position="21"/>
    </location>
</feature>
<evidence type="ECO:0000256" key="1">
    <source>
        <dbReference type="SAM" id="MobiDB-lite"/>
    </source>
</evidence>
<proteinExistence type="predicted"/>
<gene>
    <name evidence="2" type="ORF">SDC9_205522</name>
</gene>
<name>A0A645J2B8_9ZZZZ</name>
<organism evidence="2">
    <name type="scientific">bioreactor metagenome</name>
    <dbReference type="NCBI Taxonomy" id="1076179"/>
    <lineage>
        <taxon>unclassified sequences</taxon>
        <taxon>metagenomes</taxon>
        <taxon>ecological metagenomes</taxon>
    </lineage>
</organism>
<dbReference type="AlphaFoldDB" id="A0A645J2B8"/>
<accession>A0A645J2B8</accession>
<dbReference type="EMBL" id="VSSQ01129859">
    <property type="protein sequence ID" value="MPN57828.1"/>
    <property type="molecule type" value="Genomic_DNA"/>
</dbReference>
<evidence type="ECO:0000313" key="2">
    <source>
        <dbReference type="EMBL" id="MPN57828.1"/>
    </source>
</evidence>
<sequence length="100" mass="10848">MTTEPDNGFRSIQRGAAAETNHHVGAQGLHLCNPLNDGSDSGVGRNLTEDADPVICRYRLAKRINQRRTGEKTIADNPDVLVRKAAKHFQASRAAVQTGL</sequence>
<reference evidence="2" key="1">
    <citation type="submission" date="2019-08" db="EMBL/GenBank/DDBJ databases">
        <authorList>
            <person name="Kucharzyk K."/>
            <person name="Murdoch R.W."/>
            <person name="Higgins S."/>
            <person name="Loffler F."/>
        </authorList>
    </citation>
    <scope>NUCLEOTIDE SEQUENCE</scope>
</reference>
<protein>
    <submittedName>
        <fullName evidence="2">Uncharacterized protein</fullName>
    </submittedName>
</protein>